<proteinExistence type="predicted"/>
<dbReference type="InterPro" id="IPR028098">
    <property type="entry name" value="Glyco_trans_4-like_N"/>
</dbReference>
<dbReference type="RefSeq" id="WP_093941291.1">
    <property type="nucleotide sequence ID" value="NZ_CP022521.1"/>
</dbReference>
<dbReference type="KEGG" id="ahg:AHOG_11060"/>
<dbReference type="Pfam" id="PF00534">
    <property type="entry name" value="Glycos_transf_1"/>
    <property type="match status" value="1"/>
</dbReference>
<dbReference type="GO" id="GO:0102710">
    <property type="term" value="F:D-inositol-3-phosphate glycosyltransferase activity"/>
    <property type="evidence" value="ECO:0007669"/>
    <property type="project" value="UniProtKB-EC"/>
</dbReference>
<dbReference type="EC" id="2.4.1.250" evidence="1"/>
<dbReference type="InterPro" id="IPR050194">
    <property type="entry name" value="Glycosyltransferase_grp1"/>
</dbReference>
<dbReference type="Gene3D" id="3.40.50.2000">
    <property type="entry name" value="Glycogen Phosphorylase B"/>
    <property type="match status" value="2"/>
</dbReference>
<accession>A0A221W219</accession>
<dbReference type="SUPFAM" id="SSF53756">
    <property type="entry name" value="UDP-Glycosyltransferase/glycogen phosphorylase"/>
    <property type="match status" value="1"/>
</dbReference>
<dbReference type="GO" id="GO:1901137">
    <property type="term" value="P:carbohydrate derivative biosynthetic process"/>
    <property type="evidence" value="ECO:0007669"/>
    <property type="project" value="UniProtKB-ARBA"/>
</dbReference>
<dbReference type="Pfam" id="PF13439">
    <property type="entry name" value="Glyco_transf_4"/>
    <property type="match status" value="1"/>
</dbReference>
<sequence>MRIAMVSEEAGPLADPDEDDLGGRHVHVAELSAALAVDHDVTIYARRDSPDLPEAAEAADLRVVPVTAGPARPLAEEARLPHLGRFAGELAAAWDAAPPDVVHAHSWMSGLAALLAARRLALPVVQTFHDLGVVVRRVEGDEGAGGPRRRRLERTIACSVDRVTAMCTSEAVELVRMGVPRSSVTVLPCGVDVDRFTPTGPAARRGSRFRVVCTGGPEPRHGLDTVIRSLRLLPEAELVIIEDTARDGDARRDADAARLRAVAEQLGVADRVHWAGPTPRRQLPALLRSADAVVCAGWYEASGATAVEAMACAIPVVVASAGGPVDTVVDGVTGLHVPPRDGRALAAALRGLVRDTSRRQSLGVAGSDRARARFSWARIAGDTARLYHGLVAAETPEEPLAVGQGV</sequence>
<organism evidence="1 2">
    <name type="scientific">Actinoalloteichus hoggarensis</name>
    <dbReference type="NCBI Taxonomy" id="1470176"/>
    <lineage>
        <taxon>Bacteria</taxon>
        <taxon>Bacillati</taxon>
        <taxon>Actinomycetota</taxon>
        <taxon>Actinomycetes</taxon>
        <taxon>Pseudonocardiales</taxon>
        <taxon>Pseudonocardiaceae</taxon>
        <taxon>Actinoalloteichus</taxon>
    </lineage>
</organism>
<reference evidence="1 2" key="1">
    <citation type="submission" date="2017-07" db="EMBL/GenBank/DDBJ databases">
        <title>Complete genome sequence of Actinoalloteichus hoggarensis DSM 45943, type strain of Actinoalloteichus hoggarensis.</title>
        <authorList>
            <person name="Ruckert C."/>
            <person name="Nouioui I."/>
            <person name="Willmese J."/>
            <person name="van Wezel G."/>
            <person name="Klenk H.-P."/>
            <person name="Kalinowski J."/>
            <person name="Zotchev S.B."/>
        </authorList>
    </citation>
    <scope>NUCLEOTIDE SEQUENCE [LARGE SCALE GENOMIC DNA]</scope>
    <source>
        <strain evidence="1 2">DSM 45943</strain>
    </source>
</reference>
<evidence type="ECO:0000313" key="2">
    <source>
        <dbReference type="Proteomes" id="UP000204221"/>
    </source>
</evidence>
<evidence type="ECO:0000313" key="1">
    <source>
        <dbReference type="EMBL" id="ASO19855.1"/>
    </source>
</evidence>
<dbReference type="PANTHER" id="PTHR45947:SF3">
    <property type="entry name" value="SULFOQUINOVOSYL TRANSFERASE SQD2"/>
    <property type="match status" value="1"/>
</dbReference>
<dbReference type="OrthoDB" id="9810929at2"/>
<dbReference type="EMBL" id="CP022521">
    <property type="protein sequence ID" value="ASO19855.1"/>
    <property type="molecule type" value="Genomic_DNA"/>
</dbReference>
<dbReference type="PANTHER" id="PTHR45947">
    <property type="entry name" value="SULFOQUINOVOSYL TRANSFERASE SQD2"/>
    <property type="match status" value="1"/>
</dbReference>
<dbReference type="AlphaFoldDB" id="A0A221W219"/>
<dbReference type="InterPro" id="IPR001296">
    <property type="entry name" value="Glyco_trans_1"/>
</dbReference>
<dbReference type="Proteomes" id="UP000204221">
    <property type="component" value="Chromosome"/>
</dbReference>
<keyword evidence="1" id="KW-0808">Transferase</keyword>
<gene>
    <name evidence="1" type="primary">mshA3</name>
    <name evidence="1" type="ORF">AHOG_11060</name>
</gene>
<name>A0A221W219_9PSEU</name>
<keyword evidence="1" id="KW-0328">Glycosyltransferase</keyword>
<protein>
    <submittedName>
        <fullName evidence="1">D-inositol 3-phosphate glycosyltransferase</fullName>
        <ecNumber evidence="1">2.4.1.250</ecNumber>
    </submittedName>
</protein>
<keyword evidence="2" id="KW-1185">Reference proteome</keyword>